<feature type="region of interest" description="Disordered" evidence="1">
    <location>
        <begin position="309"/>
        <end position="343"/>
    </location>
</feature>
<feature type="compositionally biased region" description="Polar residues" evidence="1">
    <location>
        <begin position="312"/>
        <end position="322"/>
    </location>
</feature>
<sequence length="491" mass="55693">MTLKLMLLFLFLTFTLTFFSPRTNPFPKTETTLKNQQASIQGLETQIGQLSKLISERPQGSLPSNTKPNLREYLNAISTEDSEGFIAPEPKLMQETMVSKGKSEVSHNKMVNEEFKPRVPYPDATRKDRSDEQFGELTLHIGDDTITLQARNSNITSNIEGHTHEERRLRIEELDEWRAHKPRTHDKPKLRQNKVDTSLNQLKVGDKVLLDAADPHIVTTTPNEEIPLTVLSIFPFGTVEPWPNRGMDMAVRYSRMEAGHDFPKTRDAINPHGRATWPWVNLIAFNVIFKRKENRRTSLEGEEGSIIFRGSNGENSSPSPIVSTRAPRRALPNTSGSTFSSRPLHRLGCRRTTGIPRAHDGTLLNIPSPDRTDKLSVLEFGAVIGLYTEEFKEKNELHALSRHIHFSPSKCYHTLAPSATLYNPSRSKASVLPPSLREVKEHWHRQHPRRLLLMVHVARTRHQPCLFHHPCDSAPDGAASEGGHLHWPLRD</sequence>
<reference evidence="3 4" key="1">
    <citation type="submission" date="2015-01" db="EMBL/GenBank/DDBJ databases">
        <title>Genome of allotetraploid Gossypium barbadense reveals genomic plasticity and fiber elongation in cotton evolution.</title>
        <authorList>
            <person name="Chen X."/>
            <person name="Liu X."/>
            <person name="Zhao B."/>
            <person name="Zheng H."/>
            <person name="Hu Y."/>
            <person name="Lu G."/>
            <person name="Yang C."/>
            <person name="Chen J."/>
            <person name="Shan C."/>
            <person name="Zhang L."/>
            <person name="Zhou Y."/>
            <person name="Wang L."/>
            <person name="Guo W."/>
            <person name="Bai Y."/>
            <person name="Ruan J."/>
            <person name="Shangguan X."/>
            <person name="Mao Y."/>
            <person name="Jiang J."/>
            <person name="Zhu Y."/>
            <person name="Lei J."/>
            <person name="Kang H."/>
            <person name="Chen S."/>
            <person name="He X."/>
            <person name="Wang R."/>
            <person name="Wang Y."/>
            <person name="Chen J."/>
            <person name="Wang L."/>
            <person name="Yu S."/>
            <person name="Wang B."/>
            <person name="Wei J."/>
            <person name="Song S."/>
            <person name="Lu X."/>
            <person name="Gao Z."/>
            <person name="Gu W."/>
            <person name="Deng X."/>
            <person name="Ma D."/>
            <person name="Wang S."/>
            <person name="Liang W."/>
            <person name="Fang L."/>
            <person name="Cai C."/>
            <person name="Zhu X."/>
            <person name="Zhou B."/>
            <person name="Zhang Y."/>
            <person name="Chen Z."/>
            <person name="Xu S."/>
            <person name="Zhu R."/>
            <person name="Wang S."/>
            <person name="Zhang T."/>
            <person name="Zhao G."/>
        </authorList>
    </citation>
    <scope>NUCLEOTIDE SEQUENCE [LARGE SCALE GENOMIC DNA]</scope>
    <source>
        <strain evidence="4">cv. Xinhai21</strain>
        <tissue evidence="3">Leaf</tissue>
    </source>
</reference>
<name>A0A2P5YJN6_GOSBA</name>
<organism evidence="3 4">
    <name type="scientific">Gossypium barbadense</name>
    <name type="common">Sea Island cotton</name>
    <name type="synonym">Hibiscus barbadensis</name>
    <dbReference type="NCBI Taxonomy" id="3634"/>
    <lineage>
        <taxon>Eukaryota</taxon>
        <taxon>Viridiplantae</taxon>
        <taxon>Streptophyta</taxon>
        <taxon>Embryophyta</taxon>
        <taxon>Tracheophyta</taxon>
        <taxon>Spermatophyta</taxon>
        <taxon>Magnoliopsida</taxon>
        <taxon>eudicotyledons</taxon>
        <taxon>Gunneridae</taxon>
        <taxon>Pentapetalae</taxon>
        <taxon>rosids</taxon>
        <taxon>malvids</taxon>
        <taxon>Malvales</taxon>
        <taxon>Malvaceae</taxon>
        <taxon>Malvoideae</taxon>
        <taxon>Gossypium</taxon>
    </lineage>
</organism>
<evidence type="ECO:0000313" key="3">
    <source>
        <dbReference type="EMBL" id="PPS15768.1"/>
    </source>
</evidence>
<dbReference type="Proteomes" id="UP000239757">
    <property type="component" value="Unassembled WGS sequence"/>
</dbReference>
<feature type="signal peptide" evidence="2">
    <location>
        <begin position="1"/>
        <end position="17"/>
    </location>
</feature>
<feature type="compositionally biased region" description="Polar residues" evidence="1">
    <location>
        <begin position="332"/>
        <end position="341"/>
    </location>
</feature>
<proteinExistence type="predicted"/>
<feature type="chain" id="PRO_5015108523" description="Cupin type-1 domain-containing protein" evidence="2">
    <location>
        <begin position="18"/>
        <end position="491"/>
    </location>
</feature>
<accession>A0A2P5YJN6</accession>
<protein>
    <recommendedName>
        <fullName evidence="5">Cupin type-1 domain-containing protein</fullName>
    </recommendedName>
</protein>
<evidence type="ECO:0000313" key="4">
    <source>
        <dbReference type="Proteomes" id="UP000239757"/>
    </source>
</evidence>
<dbReference type="OrthoDB" id="1748955at2759"/>
<keyword evidence="2" id="KW-0732">Signal</keyword>
<dbReference type="AlphaFoldDB" id="A0A2P5YJN6"/>
<gene>
    <name evidence="3" type="ORF">GOBAR_AA04808</name>
</gene>
<dbReference type="EMBL" id="KZ663107">
    <property type="protein sequence ID" value="PPS15768.1"/>
    <property type="molecule type" value="Genomic_DNA"/>
</dbReference>
<evidence type="ECO:0008006" key="5">
    <source>
        <dbReference type="Google" id="ProtNLM"/>
    </source>
</evidence>
<evidence type="ECO:0000256" key="1">
    <source>
        <dbReference type="SAM" id="MobiDB-lite"/>
    </source>
</evidence>
<evidence type="ECO:0000256" key="2">
    <source>
        <dbReference type="SAM" id="SignalP"/>
    </source>
</evidence>